<keyword evidence="5" id="KW-0547">Nucleotide-binding</keyword>
<evidence type="ECO:0000313" key="14">
    <source>
        <dbReference type="EMBL" id="GAA3595495.1"/>
    </source>
</evidence>
<protein>
    <recommendedName>
        <fullName evidence="2">histidine kinase</fullName>
        <ecNumber evidence="2">2.7.13.3</ecNumber>
    </recommendedName>
</protein>
<feature type="transmembrane region" description="Helical" evidence="10">
    <location>
        <begin position="155"/>
        <end position="172"/>
    </location>
</feature>
<dbReference type="Pfam" id="PF07730">
    <property type="entry name" value="HisKA_3"/>
    <property type="match status" value="1"/>
</dbReference>
<feature type="domain" description="Histidine kinase/HSP90-like ATPase" evidence="11">
    <location>
        <begin position="304"/>
        <end position="397"/>
    </location>
</feature>
<dbReference type="EC" id="2.7.13.3" evidence="2"/>
<keyword evidence="4" id="KW-0808">Transferase</keyword>
<keyword evidence="10" id="KW-0812">Transmembrane</keyword>
<dbReference type="SUPFAM" id="SSF55874">
    <property type="entry name" value="ATPase domain of HSP90 chaperone/DNA topoisomerase II/histidine kinase"/>
    <property type="match status" value="1"/>
</dbReference>
<keyword evidence="6 14" id="KW-0418">Kinase</keyword>
<keyword evidence="10" id="KW-0472">Membrane</keyword>
<feature type="domain" description="Signal transduction histidine kinase subgroup 3 dimerisation and phosphoacceptor" evidence="12">
    <location>
        <begin position="194"/>
        <end position="259"/>
    </location>
</feature>
<feature type="transmembrane region" description="Helical" evidence="10">
    <location>
        <begin position="83"/>
        <end position="114"/>
    </location>
</feature>
<dbReference type="PANTHER" id="PTHR24421:SF10">
    <property type="entry name" value="NITRATE_NITRITE SENSOR PROTEIN NARQ"/>
    <property type="match status" value="1"/>
</dbReference>
<feature type="region of interest" description="Disordered" evidence="9">
    <location>
        <begin position="343"/>
        <end position="364"/>
    </location>
</feature>
<comment type="caution">
    <text evidence="14">The sequence shown here is derived from an EMBL/GenBank/DDBJ whole genome shotgun (WGS) entry which is preliminary data.</text>
</comment>
<evidence type="ECO:0000256" key="10">
    <source>
        <dbReference type="SAM" id="Phobius"/>
    </source>
</evidence>
<evidence type="ECO:0000256" key="8">
    <source>
        <dbReference type="ARBA" id="ARBA00023012"/>
    </source>
</evidence>
<keyword evidence="10" id="KW-1133">Transmembrane helix</keyword>
<evidence type="ECO:0000313" key="15">
    <source>
        <dbReference type="Proteomes" id="UP001501074"/>
    </source>
</evidence>
<evidence type="ECO:0000256" key="4">
    <source>
        <dbReference type="ARBA" id="ARBA00022679"/>
    </source>
</evidence>
<dbReference type="Proteomes" id="UP001501074">
    <property type="component" value="Unassembled WGS sequence"/>
</dbReference>
<evidence type="ECO:0000259" key="12">
    <source>
        <dbReference type="Pfam" id="PF07730"/>
    </source>
</evidence>
<keyword evidence="15" id="KW-1185">Reference proteome</keyword>
<evidence type="ECO:0000256" key="7">
    <source>
        <dbReference type="ARBA" id="ARBA00022840"/>
    </source>
</evidence>
<evidence type="ECO:0000256" key="1">
    <source>
        <dbReference type="ARBA" id="ARBA00000085"/>
    </source>
</evidence>
<evidence type="ECO:0000256" key="2">
    <source>
        <dbReference type="ARBA" id="ARBA00012438"/>
    </source>
</evidence>
<evidence type="ECO:0000256" key="6">
    <source>
        <dbReference type="ARBA" id="ARBA00022777"/>
    </source>
</evidence>
<name>A0ABP6Z1Q4_9ACTN</name>
<organism evidence="14 15">
    <name type="scientific">Kineosporia mesophila</name>
    <dbReference type="NCBI Taxonomy" id="566012"/>
    <lineage>
        <taxon>Bacteria</taxon>
        <taxon>Bacillati</taxon>
        <taxon>Actinomycetota</taxon>
        <taxon>Actinomycetes</taxon>
        <taxon>Kineosporiales</taxon>
        <taxon>Kineosporiaceae</taxon>
        <taxon>Kineosporia</taxon>
    </lineage>
</organism>
<evidence type="ECO:0000259" key="11">
    <source>
        <dbReference type="Pfam" id="PF02518"/>
    </source>
</evidence>
<reference evidence="15" key="1">
    <citation type="journal article" date="2019" name="Int. J. Syst. Evol. Microbiol.">
        <title>The Global Catalogue of Microorganisms (GCM) 10K type strain sequencing project: providing services to taxonomists for standard genome sequencing and annotation.</title>
        <authorList>
            <consortium name="The Broad Institute Genomics Platform"/>
            <consortium name="The Broad Institute Genome Sequencing Center for Infectious Disease"/>
            <person name="Wu L."/>
            <person name="Ma J."/>
        </authorList>
    </citation>
    <scope>NUCLEOTIDE SEQUENCE [LARGE SCALE GENOMIC DNA]</scope>
    <source>
        <strain evidence="15">JCM 16902</strain>
    </source>
</reference>
<evidence type="ECO:0000259" key="13">
    <source>
        <dbReference type="Pfam" id="PF23539"/>
    </source>
</evidence>
<dbReference type="InterPro" id="IPR050482">
    <property type="entry name" value="Sensor_HK_TwoCompSys"/>
</dbReference>
<feature type="transmembrane region" description="Helical" evidence="10">
    <location>
        <begin position="126"/>
        <end position="143"/>
    </location>
</feature>
<feature type="region of interest" description="Disordered" evidence="9">
    <location>
        <begin position="377"/>
        <end position="400"/>
    </location>
</feature>
<sequence>MKNAWFERLCSLVVRNLPEGLERVRAFRDVLLALLLVFFAFTTGDTFAVVLGTLERDRPADVLSVILVLAQCLPMIVRRTHPGLALVVISVAWGLHQVVGYQGSSAGLALYIALYSAGAHLTRRRGLAVAGLVAGYLALAVAMNRTNHGEKPIDYLTFVPVLVLFWLIGEGVRARTRAEAARRAAQKREAVAQERAHIARELHDVVTHHVTAMVVQAEALPYLLPGNPDKVRDGLGTISTTGRSAMTDLRELLDVLHDPGTPTDQERSPAHEPLEVLVERARAAGQDVTFAEHGAAAPLPTGLSLALQRVVQESLTNALKHAPDRTTTVTLTHSEDELDVAVVTSGGSTTPSPRRPWARSGRGINGMRDRVAAFGGELTAGQEPDGSFAVRAKLPRRPAA</sequence>
<dbReference type="InterPro" id="IPR011712">
    <property type="entry name" value="Sig_transdc_His_kin_sub3_dim/P"/>
</dbReference>
<evidence type="ECO:0000256" key="5">
    <source>
        <dbReference type="ARBA" id="ARBA00022741"/>
    </source>
</evidence>
<evidence type="ECO:0000256" key="9">
    <source>
        <dbReference type="SAM" id="MobiDB-lite"/>
    </source>
</evidence>
<dbReference type="InterPro" id="IPR036890">
    <property type="entry name" value="HATPase_C_sf"/>
</dbReference>
<dbReference type="Pfam" id="PF02518">
    <property type="entry name" value="HATPase_c"/>
    <property type="match status" value="1"/>
</dbReference>
<gene>
    <name evidence="14" type="ORF">GCM10022223_08310</name>
</gene>
<dbReference type="EMBL" id="BAAAZO010000001">
    <property type="protein sequence ID" value="GAA3595495.1"/>
    <property type="molecule type" value="Genomic_DNA"/>
</dbReference>
<dbReference type="GO" id="GO:0016301">
    <property type="term" value="F:kinase activity"/>
    <property type="evidence" value="ECO:0007669"/>
    <property type="project" value="UniProtKB-KW"/>
</dbReference>
<dbReference type="CDD" id="cd16917">
    <property type="entry name" value="HATPase_UhpB-NarQ-NarX-like"/>
    <property type="match status" value="1"/>
</dbReference>
<dbReference type="Pfam" id="PF23539">
    <property type="entry name" value="DUF7134"/>
    <property type="match status" value="1"/>
</dbReference>
<evidence type="ECO:0000256" key="3">
    <source>
        <dbReference type="ARBA" id="ARBA00022553"/>
    </source>
</evidence>
<feature type="domain" description="DUF7134" evidence="13">
    <location>
        <begin position="21"/>
        <end position="175"/>
    </location>
</feature>
<dbReference type="PANTHER" id="PTHR24421">
    <property type="entry name" value="NITRATE/NITRITE SENSOR PROTEIN NARX-RELATED"/>
    <property type="match status" value="1"/>
</dbReference>
<proteinExistence type="predicted"/>
<comment type="catalytic activity">
    <reaction evidence="1">
        <text>ATP + protein L-histidine = ADP + protein N-phospho-L-histidine.</text>
        <dbReference type="EC" id="2.7.13.3"/>
    </reaction>
</comment>
<keyword evidence="3" id="KW-0597">Phosphoprotein</keyword>
<accession>A0ABP6Z1Q4</accession>
<dbReference type="InterPro" id="IPR003594">
    <property type="entry name" value="HATPase_dom"/>
</dbReference>
<keyword evidence="7" id="KW-0067">ATP-binding</keyword>
<keyword evidence="8" id="KW-0902">Two-component regulatory system</keyword>
<dbReference type="InterPro" id="IPR055558">
    <property type="entry name" value="DUF7134"/>
</dbReference>
<dbReference type="Gene3D" id="3.30.565.10">
    <property type="entry name" value="Histidine kinase-like ATPase, C-terminal domain"/>
    <property type="match status" value="1"/>
</dbReference>
<feature type="transmembrane region" description="Helical" evidence="10">
    <location>
        <begin position="30"/>
        <end position="53"/>
    </location>
</feature>
<dbReference type="Gene3D" id="1.20.5.1930">
    <property type="match status" value="1"/>
</dbReference>